<dbReference type="InterPro" id="IPR027806">
    <property type="entry name" value="HARBI1_dom"/>
</dbReference>
<name>A0A3S3MH50_9MAGN</name>
<evidence type="ECO:0000256" key="2">
    <source>
        <dbReference type="ARBA" id="ARBA00004123"/>
    </source>
</evidence>
<dbReference type="GO" id="GO:0004518">
    <property type="term" value="F:nuclease activity"/>
    <property type="evidence" value="ECO:0007669"/>
    <property type="project" value="UniProtKB-KW"/>
</dbReference>
<dbReference type="AlphaFoldDB" id="A0A3S3MH50"/>
<dbReference type="InterPro" id="IPR045249">
    <property type="entry name" value="HARBI1-like"/>
</dbReference>
<keyword evidence="5" id="KW-0479">Metal-binding</keyword>
<keyword evidence="6" id="KW-0378">Hydrolase</keyword>
<comment type="similarity">
    <text evidence="3">Belongs to the HARBI1 family.</text>
</comment>
<evidence type="ECO:0000313" key="10">
    <source>
        <dbReference type="Proteomes" id="UP000283530"/>
    </source>
</evidence>
<dbReference type="PANTHER" id="PTHR22930:SF259">
    <property type="entry name" value="OS08G0106900 PROTEIN"/>
    <property type="match status" value="1"/>
</dbReference>
<evidence type="ECO:0000256" key="3">
    <source>
        <dbReference type="ARBA" id="ARBA00006958"/>
    </source>
</evidence>
<dbReference type="EMBL" id="QPKB01000002">
    <property type="protein sequence ID" value="RWR76312.1"/>
    <property type="molecule type" value="Genomic_DNA"/>
</dbReference>
<gene>
    <name evidence="9" type="ORF">CKAN_00475100</name>
</gene>
<dbReference type="Pfam" id="PF13359">
    <property type="entry name" value="DDE_Tnp_4"/>
    <property type="match status" value="1"/>
</dbReference>
<dbReference type="GO" id="GO:0046872">
    <property type="term" value="F:metal ion binding"/>
    <property type="evidence" value="ECO:0007669"/>
    <property type="project" value="UniProtKB-KW"/>
</dbReference>
<evidence type="ECO:0000256" key="4">
    <source>
        <dbReference type="ARBA" id="ARBA00022722"/>
    </source>
</evidence>
<accession>A0A3S3MH50</accession>
<keyword evidence="4" id="KW-0540">Nuclease</keyword>
<dbReference type="PANTHER" id="PTHR22930">
    <property type="match status" value="1"/>
</dbReference>
<evidence type="ECO:0000313" key="9">
    <source>
        <dbReference type="EMBL" id="RWR76312.1"/>
    </source>
</evidence>
<comment type="subcellular location">
    <subcellularLocation>
        <location evidence="2">Nucleus</location>
    </subcellularLocation>
</comment>
<evidence type="ECO:0000256" key="1">
    <source>
        <dbReference type="ARBA" id="ARBA00001968"/>
    </source>
</evidence>
<evidence type="ECO:0000256" key="6">
    <source>
        <dbReference type="ARBA" id="ARBA00022801"/>
    </source>
</evidence>
<evidence type="ECO:0000256" key="5">
    <source>
        <dbReference type="ARBA" id="ARBA00022723"/>
    </source>
</evidence>
<comment type="cofactor">
    <cofactor evidence="1">
        <name>a divalent metal cation</name>
        <dbReference type="ChEBI" id="CHEBI:60240"/>
    </cofactor>
</comment>
<feature type="domain" description="DDE Tnp4" evidence="8">
    <location>
        <begin position="22"/>
        <end position="106"/>
    </location>
</feature>
<keyword evidence="7" id="KW-0539">Nucleus</keyword>
<proteinExistence type="inferred from homology"/>
<dbReference type="GO" id="GO:0005634">
    <property type="term" value="C:nucleus"/>
    <property type="evidence" value="ECO:0007669"/>
    <property type="project" value="UniProtKB-SubCell"/>
</dbReference>
<reference evidence="9 10" key="1">
    <citation type="journal article" date="2019" name="Nat. Plants">
        <title>Stout camphor tree genome fills gaps in understanding of flowering plant genome evolution.</title>
        <authorList>
            <person name="Chaw S.M."/>
            <person name="Liu Y.C."/>
            <person name="Wu Y.W."/>
            <person name="Wang H.Y."/>
            <person name="Lin C.I."/>
            <person name="Wu C.S."/>
            <person name="Ke H.M."/>
            <person name="Chang L.Y."/>
            <person name="Hsu C.Y."/>
            <person name="Yang H.T."/>
            <person name="Sudianto E."/>
            <person name="Hsu M.H."/>
            <person name="Wu K.P."/>
            <person name="Wang L.N."/>
            <person name="Leebens-Mack J.H."/>
            <person name="Tsai I.J."/>
        </authorList>
    </citation>
    <scope>NUCLEOTIDE SEQUENCE [LARGE SCALE GENOMIC DNA]</scope>
    <source>
        <strain evidence="10">cv. Chaw 1501</strain>
        <tissue evidence="9">Young leaves</tissue>
    </source>
</reference>
<comment type="caution">
    <text evidence="9">The sequence shown here is derived from an EMBL/GenBank/DDBJ whole genome shotgun (WGS) entry which is preliminary data.</text>
</comment>
<keyword evidence="10" id="KW-1185">Reference proteome</keyword>
<organism evidence="9 10">
    <name type="scientific">Cinnamomum micranthum f. kanehirae</name>
    <dbReference type="NCBI Taxonomy" id="337451"/>
    <lineage>
        <taxon>Eukaryota</taxon>
        <taxon>Viridiplantae</taxon>
        <taxon>Streptophyta</taxon>
        <taxon>Embryophyta</taxon>
        <taxon>Tracheophyta</taxon>
        <taxon>Spermatophyta</taxon>
        <taxon>Magnoliopsida</taxon>
        <taxon>Magnoliidae</taxon>
        <taxon>Laurales</taxon>
        <taxon>Lauraceae</taxon>
        <taxon>Cinnamomum</taxon>
    </lineage>
</organism>
<evidence type="ECO:0000256" key="7">
    <source>
        <dbReference type="ARBA" id="ARBA00023242"/>
    </source>
</evidence>
<dbReference type="GO" id="GO:0016787">
    <property type="term" value="F:hydrolase activity"/>
    <property type="evidence" value="ECO:0007669"/>
    <property type="project" value="UniProtKB-KW"/>
</dbReference>
<dbReference type="STRING" id="337451.A0A3S3MH50"/>
<protein>
    <submittedName>
        <fullName evidence="9">Putative nuclease HARBI1</fullName>
    </submittedName>
</protein>
<dbReference type="OrthoDB" id="1681765at2759"/>
<evidence type="ECO:0000259" key="8">
    <source>
        <dbReference type="Pfam" id="PF13359"/>
    </source>
</evidence>
<sequence length="125" mass="14375">MSNDDINARRREQVKLNMLTVAAVAGKYYLIDGGYGNTPNYIALYRGVISPQDAKELFNLHHSSLRNAIERIFSVIKNRFPILKNTSSHSFVMATDVIIACCTLHNFTQIHSNSEYWIYEEYDLQ</sequence>
<dbReference type="Proteomes" id="UP000283530">
    <property type="component" value="Unassembled WGS sequence"/>
</dbReference>